<dbReference type="Proteomes" id="UP001500449">
    <property type="component" value="Unassembled WGS sequence"/>
</dbReference>
<evidence type="ECO:0000313" key="2">
    <source>
        <dbReference type="EMBL" id="GAA1835462.1"/>
    </source>
</evidence>
<reference evidence="2 3" key="1">
    <citation type="journal article" date="2019" name="Int. J. Syst. Evol. Microbiol.">
        <title>The Global Catalogue of Microorganisms (GCM) 10K type strain sequencing project: providing services to taxonomists for standard genome sequencing and annotation.</title>
        <authorList>
            <consortium name="The Broad Institute Genomics Platform"/>
            <consortium name="The Broad Institute Genome Sequencing Center for Infectious Disease"/>
            <person name="Wu L."/>
            <person name="Ma J."/>
        </authorList>
    </citation>
    <scope>NUCLEOTIDE SEQUENCE [LARGE SCALE GENOMIC DNA]</scope>
    <source>
        <strain evidence="2 3">JCM 16009</strain>
    </source>
</reference>
<dbReference type="EMBL" id="BAAAQK010000003">
    <property type="protein sequence ID" value="GAA1835462.1"/>
    <property type="molecule type" value="Genomic_DNA"/>
</dbReference>
<sequence>MGKDADDGEEKGEDRDADMIVSGRGARWTAGGGGRHRQSAAPVRQKSTWRLFDQAPKPGTRGEASTMFSHRIPAEAPCSGLRVAAASQSRVSRPLRMESPALNPERNDPVKNMNAQVPRGGRTRSERAKVRTPSPAAQPLPPRAGRSGSSIGSDQFRELDGPCPGCHYLCMPAVHPFALVTLSGDLRLRVLSAGLTRRLAIDLGRTTAAACPRPCR</sequence>
<feature type="region of interest" description="Disordered" evidence="1">
    <location>
        <begin position="89"/>
        <end position="155"/>
    </location>
</feature>
<proteinExistence type="predicted"/>
<name>A0ABN2MQV8_9PSEU</name>
<evidence type="ECO:0000313" key="3">
    <source>
        <dbReference type="Proteomes" id="UP001500449"/>
    </source>
</evidence>
<evidence type="ECO:0000256" key="1">
    <source>
        <dbReference type="SAM" id="MobiDB-lite"/>
    </source>
</evidence>
<keyword evidence="3" id="KW-1185">Reference proteome</keyword>
<gene>
    <name evidence="2" type="ORF">GCM10009836_12330</name>
</gene>
<protein>
    <submittedName>
        <fullName evidence="2">Uncharacterized protein</fullName>
    </submittedName>
</protein>
<feature type="region of interest" description="Disordered" evidence="1">
    <location>
        <begin position="1"/>
        <end position="64"/>
    </location>
</feature>
<organism evidence="2 3">
    <name type="scientific">Pseudonocardia ailaonensis</name>
    <dbReference type="NCBI Taxonomy" id="367279"/>
    <lineage>
        <taxon>Bacteria</taxon>
        <taxon>Bacillati</taxon>
        <taxon>Actinomycetota</taxon>
        <taxon>Actinomycetes</taxon>
        <taxon>Pseudonocardiales</taxon>
        <taxon>Pseudonocardiaceae</taxon>
        <taxon>Pseudonocardia</taxon>
    </lineage>
</organism>
<comment type="caution">
    <text evidence="2">The sequence shown here is derived from an EMBL/GenBank/DDBJ whole genome shotgun (WGS) entry which is preliminary data.</text>
</comment>
<accession>A0ABN2MQV8</accession>
<feature type="compositionally biased region" description="Acidic residues" evidence="1">
    <location>
        <begin position="1"/>
        <end position="11"/>
    </location>
</feature>